<comment type="caution">
    <text evidence="2">The sequence shown here is derived from an EMBL/GenBank/DDBJ whole genome shotgun (WGS) entry which is preliminary data.</text>
</comment>
<organism evidence="2 3">
    <name type="scientific">Tigriopus californicus</name>
    <name type="common">Marine copepod</name>
    <dbReference type="NCBI Taxonomy" id="6832"/>
    <lineage>
        <taxon>Eukaryota</taxon>
        <taxon>Metazoa</taxon>
        <taxon>Ecdysozoa</taxon>
        <taxon>Arthropoda</taxon>
        <taxon>Crustacea</taxon>
        <taxon>Multicrustacea</taxon>
        <taxon>Hexanauplia</taxon>
        <taxon>Copepoda</taxon>
        <taxon>Harpacticoida</taxon>
        <taxon>Harpacticidae</taxon>
        <taxon>Tigriopus</taxon>
    </lineage>
</organism>
<reference evidence="2 3" key="1">
    <citation type="journal article" date="2018" name="Nat. Ecol. Evol.">
        <title>Genomic signatures of mitonuclear coevolution across populations of Tigriopus californicus.</title>
        <authorList>
            <person name="Barreto F.S."/>
            <person name="Watson E.T."/>
            <person name="Lima T.G."/>
            <person name="Willett C.S."/>
            <person name="Edmands S."/>
            <person name="Li W."/>
            <person name="Burton R.S."/>
        </authorList>
    </citation>
    <scope>NUCLEOTIDE SEQUENCE [LARGE SCALE GENOMIC DNA]</scope>
    <source>
        <strain evidence="2 3">San Diego</strain>
    </source>
</reference>
<dbReference type="EMBL" id="VCGU01000010">
    <property type="protein sequence ID" value="TRY69052.1"/>
    <property type="molecule type" value="Genomic_DNA"/>
</dbReference>
<accession>A0A553NUE3</accession>
<keyword evidence="3" id="KW-1185">Reference proteome</keyword>
<feature type="region of interest" description="Disordered" evidence="1">
    <location>
        <begin position="59"/>
        <end position="127"/>
    </location>
</feature>
<name>A0A553NUE3_TIGCA</name>
<protein>
    <submittedName>
        <fullName evidence="2">Uncharacterized protein</fullName>
    </submittedName>
</protein>
<evidence type="ECO:0000313" key="3">
    <source>
        <dbReference type="Proteomes" id="UP000318571"/>
    </source>
</evidence>
<evidence type="ECO:0000256" key="1">
    <source>
        <dbReference type="SAM" id="MobiDB-lite"/>
    </source>
</evidence>
<gene>
    <name evidence="2" type="ORF">TCAL_14258</name>
</gene>
<feature type="compositionally biased region" description="Basic and acidic residues" evidence="1">
    <location>
        <begin position="71"/>
        <end position="82"/>
    </location>
</feature>
<dbReference type="Proteomes" id="UP000318571">
    <property type="component" value="Chromosome 1"/>
</dbReference>
<dbReference type="AlphaFoldDB" id="A0A553NUE3"/>
<sequence>MAQPVNHDEDLDNRMTNLNVNAMEFVPTFLPVAPTVSAGGTASGTPTVEHWEDVVDVSLGSGTSATTPEDEGGRNHEGPPNDDRDDDDEEEDSSMETSDGHFVPSSKPRSKPKASNLPAHDATTTEKEHVNIVFIGHVGKRKVMKFSMGCNIEEFLLKSSESSDSFLKK</sequence>
<evidence type="ECO:0000313" key="2">
    <source>
        <dbReference type="EMBL" id="TRY69052.1"/>
    </source>
</evidence>
<proteinExistence type="predicted"/>
<feature type="compositionally biased region" description="Acidic residues" evidence="1">
    <location>
        <begin position="83"/>
        <end position="94"/>
    </location>
</feature>